<protein>
    <submittedName>
        <fullName evidence="2">Uncharacterized protein</fullName>
    </submittedName>
</protein>
<evidence type="ECO:0000256" key="1">
    <source>
        <dbReference type="SAM" id="SignalP"/>
    </source>
</evidence>
<keyword evidence="1" id="KW-0732">Signal</keyword>
<reference evidence="3" key="1">
    <citation type="submission" date="2016-10" db="EMBL/GenBank/DDBJ databases">
        <authorList>
            <person name="Varghese N."/>
            <person name="Submissions S."/>
        </authorList>
    </citation>
    <scope>NUCLEOTIDE SEQUENCE [LARGE SCALE GENOMIC DNA]</scope>
    <source>
        <strain evidence="3">DSM 18733</strain>
    </source>
</reference>
<sequence>MRKILFFLFSIFLMKASAQQADTVFLKKLIESHPDLFDAVLKDPEHKQVQLIYTQIDYDKHNAPKFTNYSYRLDPIL</sequence>
<dbReference type="AlphaFoldDB" id="A0A1H7HYR4"/>
<dbReference type="OrthoDB" id="1884322at2"/>
<dbReference type="EMBL" id="FOAF01000001">
    <property type="protein sequence ID" value="SEK55308.1"/>
    <property type="molecule type" value="Genomic_DNA"/>
</dbReference>
<organism evidence="2 3">
    <name type="scientific">Olivibacter domesticus</name>
    <name type="common">Pseudosphingobacterium domesticum</name>
    <dbReference type="NCBI Taxonomy" id="407022"/>
    <lineage>
        <taxon>Bacteria</taxon>
        <taxon>Pseudomonadati</taxon>
        <taxon>Bacteroidota</taxon>
        <taxon>Sphingobacteriia</taxon>
        <taxon>Sphingobacteriales</taxon>
        <taxon>Sphingobacteriaceae</taxon>
        <taxon>Olivibacter</taxon>
    </lineage>
</organism>
<feature type="chain" id="PRO_5011536665" evidence="1">
    <location>
        <begin position="21"/>
        <end position="77"/>
    </location>
</feature>
<gene>
    <name evidence="2" type="ORF">SAMN05661044_00527</name>
</gene>
<evidence type="ECO:0000313" key="3">
    <source>
        <dbReference type="Proteomes" id="UP000199421"/>
    </source>
</evidence>
<accession>A0A1H7HYR4</accession>
<dbReference type="RefSeq" id="WP_093317916.1">
    <property type="nucleotide sequence ID" value="NZ_FOAF01000001.1"/>
</dbReference>
<keyword evidence="3" id="KW-1185">Reference proteome</keyword>
<name>A0A1H7HYR4_OLID1</name>
<dbReference type="STRING" id="407022.SAMN05661044_00527"/>
<feature type="signal peptide" evidence="1">
    <location>
        <begin position="1"/>
        <end position="20"/>
    </location>
</feature>
<proteinExistence type="predicted"/>
<evidence type="ECO:0000313" key="2">
    <source>
        <dbReference type="EMBL" id="SEK55308.1"/>
    </source>
</evidence>
<dbReference type="Proteomes" id="UP000199421">
    <property type="component" value="Unassembled WGS sequence"/>
</dbReference>